<evidence type="ECO:0000313" key="3">
    <source>
        <dbReference type="Proteomes" id="UP000507470"/>
    </source>
</evidence>
<proteinExistence type="predicted"/>
<keyword evidence="3" id="KW-1185">Reference proteome</keyword>
<organism evidence="2 3">
    <name type="scientific">Mytilus coruscus</name>
    <name type="common">Sea mussel</name>
    <dbReference type="NCBI Taxonomy" id="42192"/>
    <lineage>
        <taxon>Eukaryota</taxon>
        <taxon>Metazoa</taxon>
        <taxon>Spiralia</taxon>
        <taxon>Lophotrochozoa</taxon>
        <taxon>Mollusca</taxon>
        <taxon>Bivalvia</taxon>
        <taxon>Autobranchia</taxon>
        <taxon>Pteriomorphia</taxon>
        <taxon>Mytilida</taxon>
        <taxon>Mytiloidea</taxon>
        <taxon>Mytilidae</taxon>
        <taxon>Mytilinae</taxon>
        <taxon>Mytilus</taxon>
    </lineage>
</organism>
<evidence type="ECO:0000313" key="2">
    <source>
        <dbReference type="EMBL" id="CAC5375447.1"/>
    </source>
</evidence>
<dbReference type="AlphaFoldDB" id="A0A6J8AXF8"/>
<feature type="domain" description="HTH psq-type" evidence="1">
    <location>
        <begin position="191"/>
        <end position="233"/>
    </location>
</feature>
<dbReference type="SUPFAM" id="SSF46689">
    <property type="entry name" value="Homeodomain-like"/>
    <property type="match status" value="2"/>
</dbReference>
<dbReference type="InterPro" id="IPR009057">
    <property type="entry name" value="Homeodomain-like_sf"/>
</dbReference>
<name>A0A6J8AXF8_MYTCO</name>
<dbReference type="GO" id="GO:0003677">
    <property type="term" value="F:DNA binding"/>
    <property type="evidence" value="ECO:0007669"/>
    <property type="project" value="InterPro"/>
</dbReference>
<sequence length="235" mass="27593">MAISPNKRSMLSQRRKTYSENQMQMAIIAVQNGTMNPTRASQVFVRQQVPRTCIPKKYKKVDDQLLEKAVTVYMNGTMTLFAASRHFNIPEHTIYYQSVLWRGYGYKNYSEDSLNQAVQACLEEKMTFHLKQKRFYRKGYKNYSEHDLDLAALAYIKKEMNLDAAVEFYKVPRVFLTENLQKKDRKRHFYKPENLERAVQAVKAGILNTYQAARYFNVPRGTISNKIYARKTTPK</sequence>
<dbReference type="Pfam" id="PF05225">
    <property type="entry name" value="HTH_psq"/>
    <property type="match status" value="2"/>
</dbReference>
<accession>A0A6J8AXF8</accession>
<gene>
    <name evidence="2" type="ORF">MCOR_12427</name>
</gene>
<dbReference type="Gene3D" id="1.10.10.60">
    <property type="entry name" value="Homeodomain-like"/>
    <property type="match status" value="2"/>
</dbReference>
<evidence type="ECO:0000259" key="1">
    <source>
        <dbReference type="Pfam" id="PF05225"/>
    </source>
</evidence>
<reference evidence="2 3" key="1">
    <citation type="submission" date="2020-06" db="EMBL/GenBank/DDBJ databases">
        <authorList>
            <person name="Li R."/>
            <person name="Bekaert M."/>
        </authorList>
    </citation>
    <scope>NUCLEOTIDE SEQUENCE [LARGE SCALE GENOMIC DNA]</scope>
    <source>
        <strain evidence="3">wild</strain>
    </source>
</reference>
<dbReference type="InterPro" id="IPR007889">
    <property type="entry name" value="HTH_Psq"/>
</dbReference>
<dbReference type="OrthoDB" id="6359816at2759"/>
<protein>
    <recommendedName>
        <fullName evidence="1">HTH psq-type domain-containing protein</fullName>
    </recommendedName>
</protein>
<dbReference type="Proteomes" id="UP000507470">
    <property type="component" value="Unassembled WGS sequence"/>
</dbReference>
<feature type="domain" description="HTH psq-type" evidence="1">
    <location>
        <begin position="66"/>
        <end position="107"/>
    </location>
</feature>
<dbReference type="EMBL" id="CACVKT020002154">
    <property type="protein sequence ID" value="CAC5375447.1"/>
    <property type="molecule type" value="Genomic_DNA"/>
</dbReference>